<feature type="domain" description="RDD" evidence="7">
    <location>
        <begin position="7"/>
        <end position="123"/>
    </location>
</feature>
<dbReference type="PANTHER" id="PTHR36115">
    <property type="entry name" value="PROLINE-RICH ANTIGEN HOMOLOG-RELATED"/>
    <property type="match status" value="1"/>
</dbReference>
<evidence type="ECO:0000256" key="5">
    <source>
        <dbReference type="ARBA" id="ARBA00023136"/>
    </source>
</evidence>
<dbReference type="GeneID" id="92858728"/>
<evidence type="ECO:0000259" key="7">
    <source>
        <dbReference type="Pfam" id="PF06271"/>
    </source>
</evidence>
<evidence type="ECO:0000256" key="2">
    <source>
        <dbReference type="ARBA" id="ARBA00022475"/>
    </source>
</evidence>
<keyword evidence="2" id="KW-1003">Cell membrane</keyword>
<protein>
    <submittedName>
        <fullName evidence="8">RDD family protein</fullName>
    </submittedName>
</protein>
<gene>
    <name evidence="8" type="ORF">I6G80_01670</name>
</gene>
<evidence type="ECO:0000256" key="6">
    <source>
        <dbReference type="SAM" id="Phobius"/>
    </source>
</evidence>
<feature type="transmembrane region" description="Helical" evidence="6">
    <location>
        <begin position="90"/>
        <end position="111"/>
    </location>
</feature>
<dbReference type="AlphaFoldDB" id="A0AB37GLK6"/>
<dbReference type="GO" id="GO:0005886">
    <property type="term" value="C:plasma membrane"/>
    <property type="evidence" value="ECO:0007669"/>
    <property type="project" value="UniProtKB-SubCell"/>
</dbReference>
<feature type="transmembrane region" description="Helical" evidence="6">
    <location>
        <begin position="12"/>
        <end position="36"/>
    </location>
</feature>
<evidence type="ECO:0000256" key="4">
    <source>
        <dbReference type="ARBA" id="ARBA00022989"/>
    </source>
</evidence>
<reference evidence="8 9" key="1">
    <citation type="submission" date="2020-12" db="EMBL/GenBank/DDBJ databases">
        <title>FDA dAtabase for Regulatory Grade micrObial Sequences (FDA-ARGOS): Supporting development and validation of Infectious Disease Dx tests.</title>
        <authorList>
            <person name="Nelson B."/>
            <person name="Plummer A."/>
            <person name="Tallon L."/>
            <person name="Sadzewicz L."/>
            <person name="Zhao X."/>
            <person name="Boylan J."/>
            <person name="Ott S."/>
            <person name="Bowen H."/>
            <person name="Vavikolanu K."/>
            <person name="Mehta A."/>
            <person name="Aluvathingal J."/>
            <person name="Nadendla S."/>
            <person name="Myers T."/>
            <person name="Yan Y."/>
            <person name="Sichtig H."/>
        </authorList>
    </citation>
    <scope>NUCLEOTIDE SEQUENCE [LARGE SCALE GENOMIC DNA]</scope>
    <source>
        <strain evidence="8 9">FDAARGOS_923</strain>
    </source>
</reference>
<comment type="subcellular location">
    <subcellularLocation>
        <location evidence="1">Cell membrane</location>
        <topology evidence="1">Multi-pass membrane protein</topology>
    </subcellularLocation>
</comment>
<keyword evidence="4 6" id="KW-1133">Transmembrane helix</keyword>
<sequence>MLYILQYARFWVRAGAWLIDCVLAVGLHFSSAWIFGDGSHEVAAAALLVYVLYPLLMPLTKLQGTIGKAIFRIRIVSDDTGRRIKLWQAFVRYIVSWVHIFFGLLYLTVVFSGTKQAVHDFAARTYVMKTSDTE</sequence>
<dbReference type="EMBL" id="CP065647">
    <property type="protein sequence ID" value="QPR73060.1"/>
    <property type="molecule type" value="Genomic_DNA"/>
</dbReference>
<dbReference type="Proteomes" id="UP000595038">
    <property type="component" value="Chromosome"/>
</dbReference>
<accession>A0AB37GLK6</accession>
<keyword evidence="5 6" id="KW-0472">Membrane</keyword>
<keyword evidence="3 6" id="KW-0812">Transmembrane</keyword>
<organism evidence="8 9">
    <name type="scientific">Bacillus licheniformis</name>
    <dbReference type="NCBI Taxonomy" id="1402"/>
    <lineage>
        <taxon>Bacteria</taxon>
        <taxon>Bacillati</taxon>
        <taxon>Bacillota</taxon>
        <taxon>Bacilli</taxon>
        <taxon>Bacillales</taxon>
        <taxon>Bacillaceae</taxon>
        <taxon>Bacillus</taxon>
    </lineage>
</organism>
<dbReference type="PANTHER" id="PTHR36115:SF4">
    <property type="entry name" value="MEMBRANE PROTEIN"/>
    <property type="match status" value="1"/>
</dbReference>
<dbReference type="RefSeq" id="WP_080508516.1">
    <property type="nucleotide sequence ID" value="NZ_BEXU01000034.1"/>
</dbReference>
<evidence type="ECO:0000313" key="8">
    <source>
        <dbReference type="EMBL" id="QPR73060.1"/>
    </source>
</evidence>
<dbReference type="InterPro" id="IPR010432">
    <property type="entry name" value="RDD"/>
</dbReference>
<dbReference type="InterPro" id="IPR051791">
    <property type="entry name" value="Pra-immunoreactive"/>
</dbReference>
<evidence type="ECO:0000256" key="3">
    <source>
        <dbReference type="ARBA" id="ARBA00022692"/>
    </source>
</evidence>
<proteinExistence type="predicted"/>
<name>A0AB37GLK6_BACLI</name>
<feature type="transmembrane region" description="Helical" evidence="6">
    <location>
        <begin position="42"/>
        <end position="59"/>
    </location>
</feature>
<dbReference type="Pfam" id="PF06271">
    <property type="entry name" value="RDD"/>
    <property type="match status" value="1"/>
</dbReference>
<evidence type="ECO:0000256" key="1">
    <source>
        <dbReference type="ARBA" id="ARBA00004651"/>
    </source>
</evidence>
<evidence type="ECO:0000313" key="9">
    <source>
        <dbReference type="Proteomes" id="UP000595038"/>
    </source>
</evidence>